<proteinExistence type="predicted"/>
<organism evidence="2">
    <name type="scientific">uncultured Nocardioides sp</name>
    <dbReference type="NCBI Taxonomy" id="198441"/>
    <lineage>
        <taxon>Bacteria</taxon>
        <taxon>Bacillati</taxon>
        <taxon>Actinomycetota</taxon>
        <taxon>Actinomycetes</taxon>
        <taxon>Propionibacteriales</taxon>
        <taxon>Nocardioidaceae</taxon>
        <taxon>Nocardioides</taxon>
        <taxon>environmental samples</taxon>
    </lineage>
</organism>
<dbReference type="GO" id="GO:0033961">
    <property type="term" value="F:cis-stilbene-oxide hydrolase activity"/>
    <property type="evidence" value="ECO:0007669"/>
    <property type="project" value="UniProtKB-EC"/>
</dbReference>
<feature type="region of interest" description="Disordered" evidence="1">
    <location>
        <begin position="1"/>
        <end position="166"/>
    </location>
</feature>
<feature type="non-terminal residue" evidence="2">
    <location>
        <position position="166"/>
    </location>
</feature>
<keyword evidence="2" id="KW-0378">Hydrolase</keyword>
<feature type="compositionally biased region" description="Basic residues" evidence="1">
    <location>
        <begin position="154"/>
        <end position="166"/>
    </location>
</feature>
<protein>
    <submittedName>
        <fullName evidence="2">Epoxide hydrolase</fullName>
        <ecNumber evidence="2">3.3.2.9</ecNumber>
    </submittedName>
</protein>
<sequence length="166" mass="18018">LNRPWGERAAGRCSQHRGGHLAPQLPRLDIRRRGARPRCRGVREPRLRRRRAALLPASARARGGAPGLRTSPGPAPHPSAHCRAGGHPGRIGGRQLPRHRGQRKRCPLHRRAPPPPGPRRRPQPPAGGTGRVRGRGRRGPRTRPRGGAAGPRPGPRRRRHGGGAVV</sequence>
<dbReference type="EC" id="3.3.2.9" evidence="2"/>
<evidence type="ECO:0000256" key="1">
    <source>
        <dbReference type="SAM" id="MobiDB-lite"/>
    </source>
</evidence>
<dbReference type="AlphaFoldDB" id="A0A6J4NV75"/>
<gene>
    <name evidence="2" type="ORF">AVDCRST_MAG06-2020</name>
</gene>
<accession>A0A6J4NV75</accession>
<feature type="compositionally biased region" description="Low complexity" evidence="1">
    <location>
        <begin position="53"/>
        <end position="69"/>
    </location>
</feature>
<feature type="non-terminal residue" evidence="2">
    <location>
        <position position="1"/>
    </location>
</feature>
<feature type="compositionally biased region" description="Basic residues" evidence="1">
    <location>
        <begin position="96"/>
        <end position="122"/>
    </location>
</feature>
<evidence type="ECO:0000313" key="2">
    <source>
        <dbReference type="EMBL" id="CAA9398177.1"/>
    </source>
</evidence>
<feature type="compositionally biased region" description="Basic residues" evidence="1">
    <location>
        <begin position="132"/>
        <end position="144"/>
    </location>
</feature>
<name>A0A6J4NV75_9ACTN</name>
<feature type="compositionally biased region" description="Basic residues" evidence="1">
    <location>
        <begin position="33"/>
        <end position="52"/>
    </location>
</feature>
<reference evidence="2" key="1">
    <citation type="submission" date="2020-02" db="EMBL/GenBank/DDBJ databases">
        <authorList>
            <person name="Meier V. D."/>
        </authorList>
    </citation>
    <scope>NUCLEOTIDE SEQUENCE</scope>
    <source>
        <strain evidence="2">AVDCRST_MAG06</strain>
    </source>
</reference>
<feature type="compositionally biased region" description="Basic and acidic residues" evidence="1">
    <location>
        <begin position="1"/>
        <end position="10"/>
    </location>
</feature>
<dbReference type="EMBL" id="CADCUP010000134">
    <property type="protein sequence ID" value="CAA9398177.1"/>
    <property type="molecule type" value="Genomic_DNA"/>
</dbReference>